<dbReference type="InterPro" id="IPR046740">
    <property type="entry name" value="DUF6790"/>
</dbReference>
<proteinExistence type="predicted"/>
<feature type="transmembrane region" description="Helical" evidence="1">
    <location>
        <begin position="83"/>
        <end position="100"/>
    </location>
</feature>
<dbReference type="Proteomes" id="UP000831817">
    <property type="component" value="Chromosome"/>
</dbReference>
<accession>A0ABM7YEH0</accession>
<gene>
    <name evidence="2" type="ORF">MTTB_11700</name>
</gene>
<dbReference type="Pfam" id="PF20589">
    <property type="entry name" value="DUF6790"/>
    <property type="match status" value="1"/>
</dbReference>
<feature type="transmembrane region" description="Helical" evidence="1">
    <location>
        <begin position="42"/>
        <end position="63"/>
    </location>
</feature>
<evidence type="ECO:0000256" key="1">
    <source>
        <dbReference type="SAM" id="Phobius"/>
    </source>
</evidence>
<protein>
    <submittedName>
        <fullName evidence="2">Uncharacterized protein</fullName>
    </submittedName>
</protein>
<sequence>MGERIAAYIGWPAGSPFQLEVAVANLSYGVLGILSWRFRGEFWTATILGFSIFYLGAAYIHIMDMFRGNYAPGNVGAPLYFDIILPVLLLGLLAAYKVVVKGESRV</sequence>
<name>A0ABM7YEH0_9EURY</name>
<evidence type="ECO:0000313" key="3">
    <source>
        <dbReference type="Proteomes" id="UP000831817"/>
    </source>
</evidence>
<reference evidence="2 3" key="1">
    <citation type="submission" date="2022-04" db="EMBL/GenBank/DDBJ databases">
        <title>Complete genome of Methanothermobacter tenebrarum strain RMAS.</title>
        <authorList>
            <person name="Nakamura K."/>
            <person name="Oshima K."/>
            <person name="Hattori M."/>
            <person name="Kamagata Y."/>
            <person name="Takamizawa K."/>
        </authorList>
    </citation>
    <scope>NUCLEOTIDE SEQUENCE [LARGE SCALE GENOMIC DNA]</scope>
    <source>
        <strain evidence="2 3">RMAS</strain>
    </source>
</reference>
<organism evidence="2 3">
    <name type="scientific">Methanothermobacter tenebrarum</name>
    <dbReference type="NCBI Taxonomy" id="680118"/>
    <lineage>
        <taxon>Archaea</taxon>
        <taxon>Methanobacteriati</taxon>
        <taxon>Methanobacteriota</taxon>
        <taxon>Methanomada group</taxon>
        <taxon>Methanobacteria</taxon>
        <taxon>Methanobacteriales</taxon>
        <taxon>Methanobacteriaceae</taxon>
        <taxon>Methanothermobacter</taxon>
    </lineage>
</organism>
<dbReference type="EMBL" id="AP025698">
    <property type="protein sequence ID" value="BDH79791.1"/>
    <property type="molecule type" value="Genomic_DNA"/>
</dbReference>
<keyword evidence="1" id="KW-0472">Membrane</keyword>
<keyword evidence="1" id="KW-0812">Transmembrane</keyword>
<keyword evidence="3" id="KW-1185">Reference proteome</keyword>
<keyword evidence="1" id="KW-1133">Transmembrane helix</keyword>
<evidence type="ECO:0000313" key="2">
    <source>
        <dbReference type="EMBL" id="BDH79791.1"/>
    </source>
</evidence>